<evidence type="ECO:0000256" key="9">
    <source>
        <dbReference type="ARBA" id="ARBA00023136"/>
    </source>
</evidence>
<feature type="compositionally biased region" description="Pro residues" evidence="10">
    <location>
        <begin position="88"/>
        <end position="110"/>
    </location>
</feature>
<evidence type="ECO:0000256" key="7">
    <source>
        <dbReference type="ARBA" id="ARBA00022927"/>
    </source>
</evidence>
<dbReference type="eggNOG" id="COG0810">
    <property type="taxonomic scope" value="Bacteria"/>
</dbReference>
<evidence type="ECO:0000256" key="1">
    <source>
        <dbReference type="ARBA" id="ARBA00004383"/>
    </source>
</evidence>
<protein>
    <submittedName>
        <fullName evidence="13">TonB-like</fullName>
    </submittedName>
</protein>
<evidence type="ECO:0000256" key="5">
    <source>
        <dbReference type="ARBA" id="ARBA00022519"/>
    </source>
</evidence>
<keyword evidence="4" id="KW-1003">Cell membrane</keyword>
<dbReference type="InterPro" id="IPR051045">
    <property type="entry name" value="TonB-dependent_transducer"/>
</dbReference>
<feature type="compositionally biased region" description="Basic and acidic residues" evidence="10">
    <location>
        <begin position="149"/>
        <end position="160"/>
    </location>
</feature>
<evidence type="ECO:0000259" key="12">
    <source>
        <dbReference type="PROSITE" id="PS52015"/>
    </source>
</evidence>
<feature type="region of interest" description="Disordered" evidence="10">
    <location>
        <begin position="67"/>
        <end position="177"/>
    </location>
</feature>
<keyword evidence="8 11" id="KW-1133">Transmembrane helix</keyword>
<dbReference type="PANTHER" id="PTHR33446:SF13">
    <property type="entry name" value="TONB PROTEIN"/>
    <property type="match status" value="1"/>
</dbReference>
<reference evidence="13" key="1">
    <citation type="submission" date="2006-03" db="EMBL/GenBank/DDBJ databases">
        <title>Complete sequence of Rhodopseudomonas palustris BisB18.</title>
        <authorList>
            <consortium name="US DOE Joint Genome Institute"/>
            <person name="Copeland A."/>
            <person name="Lucas S."/>
            <person name="Lapidus A."/>
            <person name="Barry K."/>
            <person name="Detter J.C."/>
            <person name="Glavina del Rio T."/>
            <person name="Hammon N."/>
            <person name="Israni S."/>
            <person name="Dalin E."/>
            <person name="Tice H."/>
            <person name="Pitluck S."/>
            <person name="Chain P."/>
            <person name="Malfatti S."/>
            <person name="Shin M."/>
            <person name="Vergez L."/>
            <person name="Schmutz J."/>
            <person name="Larimer F."/>
            <person name="Land M."/>
            <person name="Hauser L."/>
            <person name="Pelletier D.A."/>
            <person name="Kyrpides N."/>
            <person name="Anderson I."/>
            <person name="Oda Y."/>
            <person name="Harwood C.S."/>
            <person name="Richardson P."/>
        </authorList>
    </citation>
    <scope>NUCLEOTIDE SEQUENCE [LARGE SCALE GENOMIC DNA]</scope>
    <source>
        <strain evidence="13">BisB18</strain>
    </source>
</reference>
<dbReference type="GO" id="GO:0015031">
    <property type="term" value="P:protein transport"/>
    <property type="evidence" value="ECO:0007669"/>
    <property type="project" value="UniProtKB-KW"/>
</dbReference>
<sequence length="286" mass="29604">MAAASEINALALHVAGDRGSARRWALSAVVVVVVHAALIAAGIAWYTASPPPGTMIPAIMVDMAPSSAAPQPQLLDLPPGPQMQEAEAPPPPPPEPVAPPPPEQAVPPTPLQDKPEVAAPQEPKAEPAPQEPAPAQIVREPPRPQVKKPKPEPRVLKKPAETPAPQTSAPPAAARQARAAAAATAGAAAAAALPSYRDRLAAHLQRFKQYPSEARSAGLQGTAMLSFTVGRGGQVLGARLARSSGSASLDAETMAMIRRAQPLPSFPSELPQSSLSFTVPVRFSIR</sequence>
<evidence type="ECO:0000256" key="8">
    <source>
        <dbReference type="ARBA" id="ARBA00022989"/>
    </source>
</evidence>
<dbReference type="Pfam" id="PF03544">
    <property type="entry name" value="TonB_C"/>
    <property type="match status" value="1"/>
</dbReference>
<dbReference type="PANTHER" id="PTHR33446">
    <property type="entry name" value="PROTEIN TONB-RELATED"/>
    <property type="match status" value="1"/>
</dbReference>
<dbReference type="EMBL" id="CP000301">
    <property type="protein sequence ID" value="ABD86508.1"/>
    <property type="molecule type" value="Genomic_DNA"/>
</dbReference>
<keyword evidence="7" id="KW-0653">Protein transport</keyword>
<dbReference type="GO" id="GO:0055085">
    <property type="term" value="P:transmembrane transport"/>
    <property type="evidence" value="ECO:0007669"/>
    <property type="project" value="InterPro"/>
</dbReference>
<evidence type="ECO:0000256" key="3">
    <source>
        <dbReference type="ARBA" id="ARBA00022448"/>
    </source>
</evidence>
<evidence type="ECO:0000256" key="6">
    <source>
        <dbReference type="ARBA" id="ARBA00022692"/>
    </source>
</evidence>
<dbReference type="InterPro" id="IPR037682">
    <property type="entry name" value="TonB_C"/>
</dbReference>
<feature type="compositionally biased region" description="Low complexity" evidence="10">
    <location>
        <begin position="70"/>
        <end position="87"/>
    </location>
</feature>
<dbReference type="SUPFAM" id="SSF74653">
    <property type="entry name" value="TolA/TonB C-terminal domain"/>
    <property type="match status" value="1"/>
</dbReference>
<proteinExistence type="inferred from homology"/>
<name>Q21AS8_RHOPB</name>
<keyword evidence="3" id="KW-0813">Transport</keyword>
<dbReference type="KEGG" id="rpc:RPC_0938"/>
<dbReference type="RefSeq" id="WP_011471416.1">
    <property type="nucleotide sequence ID" value="NC_007925.1"/>
</dbReference>
<keyword evidence="6 11" id="KW-0812">Transmembrane</keyword>
<evidence type="ECO:0000256" key="10">
    <source>
        <dbReference type="SAM" id="MobiDB-lite"/>
    </source>
</evidence>
<dbReference type="InterPro" id="IPR006260">
    <property type="entry name" value="TonB/TolA_C"/>
</dbReference>
<dbReference type="GO" id="GO:0005886">
    <property type="term" value="C:plasma membrane"/>
    <property type="evidence" value="ECO:0007669"/>
    <property type="project" value="UniProtKB-SubCell"/>
</dbReference>
<feature type="compositionally biased region" description="Low complexity" evidence="10">
    <location>
        <begin position="161"/>
        <end position="177"/>
    </location>
</feature>
<dbReference type="NCBIfam" id="TIGR01352">
    <property type="entry name" value="tonB_Cterm"/>
    <property type="match status" value="1"/>
</dbReference>
<evidence type="ECO:0000313" key="13">
    <source>
        <dbReference type="EMBL" id="ABD86508.1"/>
    </source>
</evidence>
<comment type="similarity">
    <text evidence="2">Belongs to the TonB family.</text>
</comment>
<feature type="domain" description="TonB C-terminal" evidence="12">
    <location>
        <begin position="195"/>
        <end position="286"/>
    </location>
</feature>
<evidence type="ECO:0000256" key="4">
    <source>
        <dbReference type="ARBA" id="ARBA00022475"/>
    </source>
</evidence>
<dbReference type="STRING" id="316056.RPC_0938"/>
<evidence type="ECO:0000256" key="2">
    <source>
        <dbReference type="ARBA" id="ARBA00006555"/>
    </source>
</evidence>
<dbReference type="Gene3D" id="3.30.1150.10">
    <property type="match status" value="1"/>
</dbReference>
<keyword evidence="9 11" id="KW-0472">Membrane</keyword>
<comment type="subcellular location">
    <subcellularLocation>
        <location evidence="1">Cell inner membrane</location>
        <topology evidence="1">Single-pass membrane protein</topology>
        <orientation evidence="1">Periplasmic side</orientation>
    </subcellularLocation>
</comment>
<organism evidence="13">
    <name type="scientific">Rhodopseudomonas palustris (strain BisB18)</name>
    <dbReference type="NCBI Taxonomy" id="316056"/>
    <lineage>
        <taxon>Bacteria</taxon>
        <taxon>Pseudomonadati</taxon>
        <taxon>Pseudomonadota</taxon>
        <taxon>Alphaproteobacteria</taxon>
        <taxon>Hyphomicrobiales</taxon>
        <taxon>Nitrobacteraceae</taxon>
        <taxon>Rhodopseudomonas</taxon>
    </lineage>
</organism>
<dbReference type="OrthoDB" id="7433592at2"/>
<accession>Q21AS8</accession>
<evidence type="ECO:0000256" key="11">
    <source>
        <dbReference type="SAM" id="Phobius"/>
    </source>
</evidence>
<gene>
    <name evidence="13" type="ordered locus">RPC_0938</name>
</gene>
<keyword evidence="5" id="KW-0997">Cell inner membrane</keyword>
<dbReference type="PROSITE" id="PS52015">
    <property type="entry name" value="TONB_CTD"/>
    <property type="match status" value="1"/>
</dbReference>
<dbReference type="HOGENOM" id="CLU_076333_2_0_5"/>
<dbReference type="AlphaFoldDB" id="Q21AS8"/>
<feature type="transmembrane region" description="Helical" evidence="11">
    <location>
        <begin position="24"/>
        <end position="46"/>
    </location>
</feature>